<dbReference type="GO" id="GO:0005783">
    <property type="term" value="C:endoplasmic reticulum"/>
    <property type="evidence" value="ECO:0007669"/>
    <property type="project" value="InterPro"/>
</dbReference>
<sequence>GRGGRVETNWFCGRSSTSLMSIVRCYASPRTPPQGRARRAAPGIRAERCALLPPSRFYSKVQALHQEAGASVVNPLLAYALIKRLQSDWLNVVNSMEASENMQGKDRGPRGVVC</sequence>
<evidence type="ECO:0000313" key="3">
    <source>
        <dbReference type="Proteomes" id="UP000594220"/>
    </source>
</evidence>
<keyword evidence="3" id="KW-1185">Reference proteome</keyword>
<reference evidence="2" key="2">
    <citation type="submission" date="2025-09" db="UniProtKB">
        <authorList>
            <consortium name="Ensembl"/>
        </authorList>
    </citation>
    <scope>IDENTIFICATION</scope>
</reference>
<dbReference type="Gene3D" id="6.10.140.1460">
    <property type="match status" value="1"/>
</dbReference>
<organism evidence="2 3">
    <name type="scientific">Crocodylus porosus</name>
    <name type="common">Saltwater crocodile</name>
    <name type="synonym">Estuarine crocodile</name>
    <dbReference type="NCBI Taxonomy" id="8502"/>
    <lineage>
        <taxon>Eukaryota</taxon>
        <taxon>Metazoa</taxon>
        <taxon>Chordata</taxon>
        <taxon>Craniata</taxon>
        <taxon>Vertebrata</taxon>
        <taxon>Euteleostomi</taxon>
        <taxon>Archelosauria</taxon>
        <taxon>Archosauria</taxon>
        <taxon>Crocodylia</taxon>
        <taxon>Longirostres</taxon>
        <taxon>Crocodylidae</taxon>
        <taxon>Crocodylus</taxon>
    </lineage>
</organism>
<dbReference type="Ensembl" id="ENSCPRT00005029638.1">
    <property type="protein sequence ID" value="ENSCPRP00005025385.1"/>
    <property type="gene ID" value="ENSCPRG00005017610.1"/>
</dbReference>
<proteinExistence type="predicted"/>
<evidence type="ECO:0000313" key="2">
    <source>
        <dbReference type="Ensembl" id="ENSCPRP00005025385.1"/>
    </source>
</evidence>
<protein>
    <recommendedName>
        <fullName evidence="1">Prolyl 4-hydroxylase N-terminal domain-containing protein</fullName>
    </recommendedName>
</protein>
<dbReference type="AlphaFoldDB" id="A0A7M4FL77"/>
<feature type="domain" description="Prolyl 4-hydroxylase N-terminal" evidence="1">
    <location>
        <begin position="56"/>
        <end position="101"/>
    </location>
</feature>
<reference evidence="2" key="1">
    <citation type="submission" date="2025-08" db="UniProtKB">
        <authorList>
            <consortium name="Ensembl"/>
        </authorList>
    </citation>
    <scope>IDENTIFICATION</scope>
</reference>
<dbReference type="Proteomes" id="UP000594220">
    <property type="component" value="Unplaced"/>
</dbReference>
<accession>A0A7M4FL77</accession>
<evidence type="ECO:0000259" key="1">
    <source>
        <dbReference type="Pfam" id="PF08336"/>
    </source>
</evidence>
<dbReference type="GO" id="GO:0004656">
    <property type="term" value="F:procollagen-proline 4-dioxygenase activity"/>
    <property type="evidence" value="ECO:0007669"/>
    <property type="project" value="InterPro"/>
</dbReference>
<dbReference type="InterPro" id="IPR013547">
    <property type="entry name" value="P4H_N"/>
</dbReference>
<dbReference type="Pfam" id="PF08336">
    <property type="entry name" value="P4Ha_N"/>
    <property type="match status" value="1"/>
</dbReference>
<name>A0A7M4FL77_CROPO</name>